<organism evidence="2">
    <name type="scientific">Anguilla anguilla</name>
    <name type="common">European freshwater eel</name>
    <name type="synonym">Muraena anguilla</name>
    <dbReference type="NCBI Taxonomy" id="7936"/>
    <lineage>
        <taxon>Eukaryota</taxon>
        <taxon>Metazoa</taxon>
        <taxon>Chordata</taxon>
        <taxon>Craniata</taxon>
        <taxon>Vertebrata</taxon>
        <taxon>Euteleostomi</taxon>
        <taxon>Actinopterygii</taxon>
        <taxon>Neopterygii</taxon>
        <taxon>Teleostei</taxon>
        <taxon>Anguilliformes</taxon>
        <taxon>Anguillidae</taxon>
        <taxon>Anguilla</taxon>
    </lineage>
</organism>
<protein>
    <submittedName>
        <fullName evidence="2">Uncharacterized protein</fullName>
    </submittedName>
</protein>
<sequence>MWLHTPLVNSRLKSPSSKLAGKKTNIRKQKSAVLHEHTCIYTFYIYASRHFCTLGSAQFSRF</sequence>
<reference evidence="2" key="2">
    <citation type="journal article" date="2015" name="Fish Shellfish Immunol.">
        <title>Early steps in the European eel (Anguilla anguilla)-Vibrio vulnificus interaction in the gills: Role of the RtxA13 toxin.</title>
        <authorList>
            <person name="Callol A."/>
            <person name="Pajuelo D."/>
            <person name="Ebbesson L."/>
            <person name="Teles M."/>
            <person name="MacKenzie S."/>
            <person name="Amaro C."/>
        </authorList>
    </citation>
    <scope>NUCLEOTIDE SEQUENCE</scope>
</reference>
<evidence type="ECO:0000256" key="1">
    <source>
        <dbReference type="SAM" id="MobiDB-lite"/>
    </source>
</evidence>
<name>A0A0E9XPY9_ANGAN</name>
<evidence type="ECO:0000313" key="2">
    <source>
        <dbReference type="EMBL" id="JAI03911.1"/>
    </source>
</evidence>
<proteinExistence type="predicted"/>
<dbReference type="EMBL" id="GBXM01004667">
    <property type="protein sequence ID" value="JAI03911.1"/>
    <property type="molecule type" value="Transcribed_RNA"/>
</dbReference>
<accession>A0A0E9XPY9</accession>
<reference evidence="2" key="1">
    <citation type="submission" date="2014-11" db="EMBL/GenBank/DDBJ databases">
        <authorList>
            <person name="Amaro Gonzalez C."/>
        </authorList>
    </citation>
    <scope>NUCLEOTIDE SEQUENCE</scope>
</reference>
<dbReference type="AlphaFoldDB" id="A0A0E9XPY9"/>
<feature type="region of interest" description="Disordered" evidence="1">
    <location>
        <begin position="1"/>
        <end position="23"/>
    </location>
</feature>
<feature type="compositionally biased region" description="Polar residues" evidence="1">
    <location>
        <begin position="7"/>
        <end position="17"/>
    </location>
</feature>